<proteinExistence type="predicted"/>
<gene>
    <name evidence="1" type="ORF">A3A33_02510</name>
</gene>
<evidence type="ECO:0000313" key="2">
    <source>
        <dbReference type="Proteomes" id="UP000179047"/>
    </source>
</evidence>
<name>A0A1F8GS51_9BACT</name>
<protein>
    <recommendedName>
        <fullName evidence="3">HNH nuclease domain-containing protein</fullName>
    </recommendedName>
</protein>
<reference evidence="1 2" key="1">
    <citation type="journal article" date="2016" name="Nat. Commun.">
        <title>Thousands of microbial genomes shed light on interconnected biogeochemical processes in an aquifer system.</title>
        <authorList>
            <person name="Anantharaman K."/>
            <person name="Brown C.T."/>
            <person name="Hug L.A."/>
            <person name="Sharon I."/>
            <person name="Castelle C.J."/>
            <person name="Probst A.J."/>
            <person name="Thomas B.C."/>
            <person name="Singh A."/>
            <person name="Wilkins M.J."/>
            <person name="Karaoz U."/>
            <person name="Brodie E.L."/>
            <person name="Williams K.H."/>
            <person name="Hubbard S.S."/>
            <person name="Banfield J.F."/>
        </authorList>
    </citation>
    <scope>NUCLEOTIDE SEQUENCE [LARGE SCALE GENOMIC DNA]</scope>
</reference>
<evidence type="ECO:0000313" key="1">
    <source>
        <dbReference type="EMBL" id="OGN28203.1"/>
    </source>
</evidence>
<dbReference type="Proteomes" id="UP000179047">
    <property type="component" value="Unassembled WGS sequence"/>
</dbReference>
<accession>A0A1F8GS51</accession>
<dbReference type="AlphaFoldDB" id="A0A1F8GS51"/>
<dbReference type="EMBL" id="MGKP01000023">
    <property type="protein sequence ID" value="OGN28203.1"/>
    <property type="molecule type" value="Genomic_DNA"/>
</dbReference>
<organism evidence="1 2">
    <name type="scientific">Candidatus Yanofskybacteria bacterium RIFCSPLOWO2_01_FULL_49_25</name>
    <dbReference type="NCBI Taxonomy" id="1802701"/>
    <lineage>
        <taxon>Bacteria</taxon>
        <taxon>Candidatus Yanofskyibacteriota</taxon>
    </lineage>
</organism>
<dbReference type="STRING" id="1802701.A3A33_02510"/>
<evidence type="ECO:0008006" key="3">
    <source>
        <dbReference type="Google" id="ProtNLM"/>
    </source>
</evidence>
<sequence>MSNPRKPRKNCLVCGKETFRPGYKYCGNKHQQEYQYLQYIKEWKSGKVKGLNSIGLVSPHIKKYLRRKFEDKCCLCGWSRVNMKTGKVPLVADHIDGNWRNNIEGNLRLICPNCDALNSTFAALNKGNGREN</sequence>
<comment type="caution">
    <text evidence="1">The sequence shown here is derived from an EMBL/GenBank/DDBJ whole genome shotgun (WGS) entry which is preliminary data.</text>
</comment>